<keyword evidence="5" id="KW-0520">NAD</keyword>
<keyword evidence="9" id="KW-1185">Reference proteome</keyword>
<dbReference type="GO" id="GO:0005829">
    <property type="term" value="C:cytosol"/>
    <property type="evidence" value="ECO:0007669"/>
    <property type="project" value="TreeGrafter"/>
</dbReference>
<dbReference type="PANTHER" id="PTHR43880">
    <property type="entry name" value="ALCOHOL DEHYDROGENASE"/>
    <property type="match status" value="1"/>
</dbReference>
<evidence type="ECO:0000259" key="7">
    <source>
        <dbReference type="SMART" id="SM00829"/>
    </source>
</evidence>
<dbReference type="SUPFAM" id="SSF50129">
    <property type="entry name" value="GroES-like"/>
    <property type="match status" value="1"/>
</dbReference>
<dbReference type="EMBL" id="LJYW01000001">
    <property type="protein sequence ID" value="KPL54813.1"/>
    <property type="molecule type" value="Genomic_DNA"/>
</dbReference>
<dbReference type="PROSITE" id="PS00059">
    <property type="entry name" value="ADH_ZINC"/>
    <property type="match status" value="1"/>
</dbReference>
<dbReference type="InterPro" id="IPR020843">
    <property type="entry name" value="ER"/>
</dbReference>
<dbReference type="GO" id="GO:0051903">
    <property type="term" value="F:S-(hydroxymethyl)glutathione dehydrogenase [NAD(P)+] activity"/>
    <property type="evidence" value="ECO:0007669"/>
    <property type="project" value="TreeGrafter"/>
</dbReference>
<keyword evidence="2 6" id="KW-0479">Metal-binding</keyword>
<dbReference type="InterPro" id="IPR002328">
    <property type="entry name" value="ADH_Zn_CS"/>
</dbReference>
<dbReference type="STRING" id="665126.ABB55_23445"/>
<accession>A0A0P6VU79</accession>
<name>A0A0P6VU79_9HYPH</name>
<comment type="cofactor">
    <cofactor evidence="1 6">
        <name>Zn(2+)</name>
        <dbReference type="ChEBI" id="CHEBI:29105"/>
    </cofactor>
</comment>
<reference evidence="8 9" key="2">
    <citation type="submission" date="2015-10" db="EMBL/GenBank/DDBJ databases">
        <title>Draft Genome Sequence of Prosthecomicrobium hirschii ATCC 27832.</title>
        <authorList>
            <person name="Daniel J."/>
            <person name="Givan S.A."/>
            <person name="Brun Y.V."/>
            <person name="Brown P.J."/>
        </authorList>
    </citation>
    <scope>NUCLEOTIDE SEQUENCE [LARGE SCALE GENOMIC DNA]</scope>
    <source>
        <strain evidence="8 9">16</strain>
    </source>
</reference>
<dbReference type="FunFam" id="3.40.50.720:FF:000003">
    <property type="entry name" value="S-(hydroxymethyl)glutathione dehydrogenase"/>
    <property type="match status" value="1"/>
</dbReference>
<evidence type="ECO:0000256" key="2">
    <source>
        <dbReference type="ARBA" id="ARBA00022723"/>
    </source>
</evidence>
<evidence type="ECO:0000313" key="8">
    <source>
        <dbReference type="EMBL" id="KPL54813.1"/>
    </source>
</evidence>
<dbReference type="RefSeq" id="WP_054360979.1">
    <property type="nucleotide sequence ID" value="NZ_LJYW01000001.1"/>
</dbReference>
<organism evidence="8 9">
    <name type="scientific">Prosthecodimorpha hirschii</name>
    <dbReference type="NCBI Taxonomy" id="665126"/>
    <lineage>
        <taxon>Bacteria</taxon>
        <taxon>Pseudomonadati</taxon>
        <taxon>Pseudomonadota</taxon>
        <taxon>Alphaproteobacteria</taxon>
        <taxon>Hyphomicrobiales</taxon>
        <taxon>Ancalomicrobiaceae</taxon>
        <taxon>Prosthecodimorpha</taxon>
    </lineage>
</organism>
<dbReference type="SMART" id="SM00829">
    <property type="entry name" value="PKS_ER"/>
    <property type="match status" value="1"/>
</dbReference>
<dbReference type="Gene3D" id="3.40.50.720">
    <property type="entry name" value="NAD(P)-binding Rossmann-like Domain"/>
    <property type="match status" value="1"/>
</dbReference>
<evidence type="ECO:0000256" key="5">
    <source>
        <dbReference type="ARBA" id="ARBA00023027"/>
    </source>
</evidence>
<evidence type="ECO:0000256" key="6">
    <source>
        <dbReference type="RuleBase" id="RU361277"/>
    </source>
</evidence>
<dbReference type="CDD" id="cd08278">
    <property type="entry name" value="benzyl_alcohol_DH"/>
    <property type="match status" value="1"/>
</dbReference>
<feature type="domain" description="Enoyl reductase (ER)" evidence="7">
    <location>
        <begin position="13"/>
        <end position="364"/>
    </location>
</feature>
<dbReference type="PANTHER" id="PTHR43880:SF12">
    <property type="entry name" value="ALCOHOL DEHYDROGENASE CLASS-3"/>
    <property type="match status" value="1"/>
</dbReference>
<dbReference type="GO" id="GO:0046294">
    <property type="term" value="P:formaldehyde catabolic process"/>
    <property type="evidence" value="ECO:0007669"/>
    <property type="project" value="TreeGrafter"/>
</dbReference>
<dbReference type="InterPro" id="IPR013154">
    <property type="entry name" value="ADH-like_N"/>
</dbReference>
<dbReference type="Gene3D" id="3.90.180.10">
    <property type="entry name" value="Medium-chain alcohol dehydrogenases, catalytic domain"/>
    <property type="match status" value="1"/>
</dbReference>
<dbReference type="Proteomes" id="UP000048984">
    <property type="component" value="Unassembled WGS sequence"/>
</dbReference>
<dbReference type="InterPro" id="IPR013149">
    <property type="entry name" value="ADH-like_C"/>
</dbReference>
<dbReference type="Pfam" id="PF08240">
    <property type="entry name" value="ADH_N"/>
    <property type="match status" value="1"/>
</dbReference>
<dbReference type="GO" id="GO:0008270">
    <property type="term" value="F:zinc ion binding"/>
    <property type="evidence" value="ECO:0007669"/>
    <property type="project" value="InterPro"/>
</dbReference>
<protein>
    <recommendedName>
        <fullName evidence="7">Enoyl reductase (ER) domain-containing protein</fullName>
    </recommendedName>
</protein>
<reference evidence="8 9" key="1">
    <citation type="submission" date="2015-09" db="EMBL/GenBank/DDBJ databases">
        <authorList>
            <person name="Jackson K.R."/>
            <person name="Lunt B.L."/>
            <person name="Fisher J.N.B."/>
            <person name="Gardner A.V."/>
            <person name="Bailey M.E."/>
            <person name="Deus L.M."/>
            <person name="Earl A.S."/>
            <person name="Gibby P.D."/>
            <person name="Hartmann K.A."/>
            <person name="Liu J.E."/>
            <person name="Manci A.M."/>
            <person name="Nielsen D.A."/>
            <person name="Solomon M.B."/>
            <person name="Breakwell D.P."/>
            <person name="Burnett S.H."/>
            <person name="Grose J.H."/>
        </authorList>
    </citation>
    <scope>NUCLEOTIDE SEQUENCE [LARGE SCALE GENOMIC DNA]</scope>
    <source>
        <strain evidence="8 9">16</strain>
    </source>
</reference>
<evidence type="ECO:0000313" key="9">
    <source>
        <dbReference type="Proteomes" id="UP000048984"/>
    </source>
</evidence>
<dbReference type="SUPFAM" id="SSF51735">
    <property type="entry name" value="NAD(P)-binding Rossmann-fold domains"/>
    <property type="match status" value="1"/>
</dbReference>
<dbReference type="InterPro" id="IPR036291">
    <property type="entry name" value="NAD(P)-bd_dom_sf"/>
</dbReference>
<evidence type="ECO:0000256" key="3">
    <source>
        <dbReference type="ARBA" id="ARBA00022833"/>
    </source>
</evidence>
<proteinExistence type="inferred from homology"/>
<dbReference type="AlphaFoldDB" id="A0A0P6VU79"/>
<dbReference type="Pfam" id="PF00107">
    <property type="entry name" value="ADH_zinc_N"/>
    <property type="match status" value="1"/>
</dbReference>
<comment type="caution">
    <text evidence="8">The sequence shown here is derived from an EMBL/GenBank/DDBJ whole genome shotgun (WGS) entry which is preliminary data.</text>
</comment>
<keyword evidence="4" id="KW-0560">Oxidoreductase</keyword>
<evidence type="ECO:0000256" key="1">
    <source>
        <dbReference type="ARBA" id="ARBA00001947"/>
    </source>
</evidence>
<sequence>MFEARAAIFGEAGEAIRIEPVRLEAPRADEVLVRIVATGICHTDLLARDGHLPYRRPAVFGHEGSGIVEAVGAAVTGFAPGDPVVVTYRSCGACPNCLDARSAYCEDKRRLNFSGGRADGTSPVFRCDGTALAAAFFGQSSFAERVVVAARALVRLPSDVPVDLMGPLGCGFQTGAGAVLNVLKPAPGSALAVIGAGAVGLAAVMAARAAGAFPIIAVDRDAARLDLALDLGASHAVMAGEGALDQIRAIAGRGGVDGAVECVGNAATVRLALEALRMGGTAAVTGAAAGTGDIAIPAATLLYGRTLRGVIQGDSNPPVFIPRLIDLWRQGRFPFDRLVRFFPFDAIEAAFAAAASGEVVKPILRMAVP</sequence>
<keyword evidence="3 6" id="KW-0862">Zinc</keyword>
<dbReference type="InterPro" id="IPR011032">
    <property type="entry name" value="GroES-like_sf"/>
</dbReference>
<evidence type="ECO:0000256" key="4">
    <source>
        <dbReference type="ARBA" id="ARBA00023002"/>
    </source>
</evidence>
<comment type="similarity">
    <text evidence="6">Belongs to the zinc-containing alcohol dehydrogenase family.</text>
</comment>
<gene>
    <name evidence="8" type="ORF">ABB55_23445</name>
</gene>